<dbReference type="EMBL" id="SOAU01000001">
    <property type="protein sequence ID" value="TDT18402.1"/>
    <property type="molecule type" value="Genomic_DNA"/>
</dbReference>
<organism evidence="3 4">
    <name type="scientific">Ilumatobacter fluminis</name>
    <dbReference type="NCBI Taxonomy" id="467091"/>
    <lineage>
        <taxon>Bacteria</taxon>
        <taxon>Bacillati</taxon>
        <taxon>Actinomycetota</taxon>
        <taxon>Acidimicrobiia</taxon>
        <taxon>Acidimicrobiales</taxon>
        <taxon>Ilumatobacteraceae</taxon>
        <taxon>Ilumatobacter</taxon>
    </lineage>
</organism>
<feature type="region of interest" description="Disordered" evidence="1">
    <location>
        <begin position="39"/>
        <end position="63"/>
    </location>
</feature>
<proteinExistence type="predicted"/>
<reference evidence="3 4" key="1">
    <citation type="submission" date="2019-03" db="EMBL/GenBank/DDBJ databases">
        <title>Sequencing the genomes of 1000 actinobacteria strains.</title>
        <authorList>
            <person name="Klenk H.-P."/>
        </authorList>
    </citation>
    <scope>NUCLEOTIDE SEQUENCE [LARGE SCALE GENOMIC DNA]</scope>
    <source>
        <strain evidence="3 4">DSM 18936</strain>
    </source>
</reference>
<dbReference type="Proteomes" id="UP000294558">
    <property type="component" value="Unassembled WGS sequence"/>
</dbReference>
<sequence>MRTLRVIPVVIGAAAATLIGTTSVVGGASPPELVARARTDAERGGSVQVSATPPPPSQPAADPATVVVERTNAVRAQYGLAPLTVHPRLVQAAQAHSNDQAAHQRMSHTGSNGSTMANRVDASGYSWSAIAENVAAGQRTASSVTDAWLGSPGHRANMLNGSLVHIGVAVAYSSTGTPYWTMVLGAPR</sequence>
<dbReference type="InterPro" id="IPR035940">
    <property type="entry name" value="CAP_sf"/>
</dbReference>
<evidence type="ECO:0000313" key="4">
    <source>
        <dbReference type="Proteomes" id="UP000294558"/>
    </source>
</evidence>
<gene>
    <name evidence="3" type="ORF">BDK89_4022</name>
</gene>
<feature type="compositionally biased region" description="Polar residues" evidence="1">
    <location>
        <begin position="94"/>
        <end position="114"/>
    </location>
</feature>
<keyword evidence="4" id="KW-1185">Reference proteome</keyword>
<feature type="region of interest" description="Disordered" evidence="1">
    <location>
        <begin position="93"/>
        <end position="114"/>
    </location>
</feature>
<protein>
    <recommendedName>
        <fullName evidence="2">SCP domain-containing protein</fullName>
    </recommendedName>
</protein>
<dbReference type="PANTHER" id="PTHR31157:SF1">
    <property type="entry name" value="SCP DOMAIN-CONTAINING PROTEIN"/>
    <property type="match status" value="1"/>
</dbReference>
<dbReference type="Gene3D" id="3.40.33.10">
    <property type="entry name" value="CAP"/>
    <property type="match status" value="1"/>
</dbReference>
<dbReference type="PANTHER" id="PTHR31157">
    <property type="entry name" value="SCP DOMAIN-CONTAINING PROTEIN"/>
    <property type="match status" value="1"/>
</dbReference>
<evidence type="ECO:0000313" key="3">
    <source>
        <dbReference type="EMBL" id="TDT18402.1"/>
    </source>
</evidence>
<dbReference type="InterPro" id="IPR014044">
    <property type="entry name" value="CAP_dom"/>
</dbReference>
<dbReference type="OrthoDB" id="68195at2"/>
<dbReference type="RefSeq" id="WP_133870623.1">
    <property type="nucleotide sequence ID" value="NZ_SOAU01000001.1"/>
</dbReference>
<dbReference type="AlphaFoldDB" id="A0A4R7I415"/>
<dbReference type="SUPFAM" id="SSF55797">
    <property type="entry name" value="PR-1-like"/>
    <property type="match status" value="1"/>
</dbReference>
<feature type="domain" description="SCP" evidence="2">
    <location>
        <begin position="69"/>
        <end position="182"/>
    </location>
</feature>
<name>A0A4R7I415_9ACTN</name>
<evidence type="ECO:0000256" key="1">
    <source>
        <dbReference type="SAM" id="MobiDB-lite"/>
    </source>
</evidence>
<accession>A0A4R7I415</accession>
<dbReference type="Pfam" id="PF00188">
    <property type="entry name" value="CAP"/>
    <property type="match status" value="1"/>
</dbReference>
<dbReference type="CDD" id="cd05379">
    <property type="entry name" value="CAP_bacterial"/>
    <property type="match status" value="1"/>
</dbReference>
<comment type="caution">
    <text evidence="3">The sequence shown here is derived from an EMBL/GenBank/DDBJ whole genome shotgun (WGS) entry which is preliminary data.</text>
</comment>
<evidence type="ECO:0000259" key="2">
    <source>
        <dbReference type="Pfam" id="PF00188"/>
    </source>
</evidence>